<dbReference type="GeneID" id="24816565"/>
<dbReference type="EMBL" id="CP007026">
    <property type="protein sequence ID" value="AJA93129.1"/>
    <property type="molecule type" value="Genomic_DNA"/>
</dbReference>
<keyword evidence="4" id="KW-1185">Reference proteome</keyword>
<dbReference type="EMBL" id="LXWN01000001">
    <property type="protein sequence ID" value="PTL87934.1"/>
    <property type="molecule type" value="Genomic_DNA"/>
</dbReference>
<name>A0A0A7V273_9ARCH</name>
<organism evidence="1 3">
    <name type="scientific">Candidatus Nitrosopelagicus brevis</name>
    <dbReference type="NCBI Taxonomy" id="1410606"/>
    <lineage>
        <taxon>Archaea</taxon>
        <taxon>Nitrososphaerota</taxon>
    </lineage>
</organism>
<gene>
    <name evidence="2" type="ORF">A7X95_01240</name>
    <name evidence="1" type="ORF">T478_0674</name>
</gene>
<proteinExistence type="predicted"/>
<dbReference type="AlphaFoldDB" id="A0A0A7V273"/>
<dbReference type="RefSeq" id="WP_048105209.1">
    <property type="nucleotide sequence ID" value="NZ_CP007026.1"/>
</dbReference>
<evidence type="ECO:0000313" key="2">
    <source>
        <dbReference type="EMBL" id="PTL87934.1"/>
    </source>
</evidence>
<evidence type="ECO:0000313" key="3">
    <source>
        <dbReference type="Proteomes" id="UP000030944"/>
    </source>
</evidence>
<dbReference type="HOGENOM" id="CLU_148444_0_0_2"/>
<sequence length="139" mass="16112">MLKISFERKINADIEKSFDIITNFENFQKLFPEFYPSILIKSVRDESSLVAEHLKLHDSEFIIMSKHFFSRPHTHEMRVVGGDIKGSSINEIFSSEDGKTTLKVIAELDVKSSRFSKNNSYKDSLNKLYDKMISEIEKS</sequence>
<evidence type="ECO:0000313" key="4">
    <source>
        <dbReference type="Proteomes" id="UP000241022"/>
    </source>
</evidence>
<dbReference type="OrthoDB" id="10113at2157"/>
<reference evidence="2 4" key="3">
    <citation type="submission" date="2018-04" db="EMBL/GenBank/DDBJ databases">
        <title>Transcriptomics of ammonia oxidizing archaea.</title>
        <authorList>
            <person name="Carini P."/>
        </authorList>
    </citation>
    <scope>NUCLEOTIDE SEQUENCE [LARGE SCALE GENOMIC DNA]</scope>
    <source>
        <strain evidence="2 4">U25</strain>
    </source>
</reference>
<accession>A0A0A7V273</accession>
<dbReference type="SUPFAM" id="SSF55961">
    <property type="entry name" value="Bet v1-like"/>
    <property type="match status" value="1"/>
</dbReference>
<reference evidence="1 3" key="1">
    <citation type="journal article" date="2015" name="Proc. Natl. Acad. Sci. U.S.A.">
        <title>Genomic and proteomic characterization of "Candidatus Nitrosopelagicus brevis": An ammonia-oxidizing archaeon from the open ocean.</title>
        <authorList>
            <person name="Santoro A.E."/>
            <person name="Dupont C.L."/>
            <person name="Richter R.A."/>
            <person name="Craig M.T."/>
            <person name="Carini P."/>
            <person name="McIlvin M.R."/>
            <person name="Yang Y."/>
            <person name="Orsi W.D."/>
            <person name="Moran D.M."/>
            <person name="Saito M.A."/>
        </authorList>
    </citation>
    <scope>NUCLEOTIDE SEQUENCE [LARGE SCALE GENOMIC DNA]</scope>
    <source>
        <strain evidence="1">CN25</strain>
        <strain evidence="3">V2</strain>
    </source>
</reference>
<dbReference type="KEGG" id="nbv:T478_0674"/>
<dbReference type="Proteomes" id="UP000030944">
    <property type="component" value="Chromosome"/>
</dbReference>
<reference evidence="2" key="2">
    <citation type="submission" date="2016-05" db="EMBL/GenBank/DDBJ databases">
        <authorList>
            <person name="Lavstsen T."/>
            <person name="Jespersen J.S."/>
        </authorList>
    </citation>
    <scope>NUCLEOTIDE SEQUENCE [LARGE SCALE GENOMIC DNA]</scope>
    <source>
        <strain evidence="2">U25</strain>
    </source>
</reference>
<protein>
    <recommendedName>
        <fullName evidence="5">Polyketide cyclase/dehydrase and lipid transport</fullName>
    </recommendedName>
</protein>
<evidence type="ECO:0008006" key="5">
    <source>
        <dbReference type="Google" id="ProtNLM"/>
    </source>
</evidence>
<dbReference type="Proteomes" id="UP000241022">
    <property type="component" value="Unassembled WGS sequence"/>
</dbReference>
<evidence type="ECO:0000313" key="1">
    <source>
        <dbReference type="EMBL" id="AJA93129.1"/>
    </source>
</evidence>